<dbReference type="InterPro" id="IPR041796">
    <property type="entry name" value="Mre11_N"/>
</dbReference>
<evidence type="ECO:0000313" key="11">
    <source>
        <dbReference type="Proteomes" id="UP000018439"/>
    </source>
</evidence>
<evidence type="ECO:0000256" key="4">
    <source>
        <dbReference type="ARBA" id="ARBA00022722"/>
    </source>
</evidence>
<comment type="similarity">
    <text evidence="1 7">Belongs to the SbcD family.</text>
</comment>
<dbReference type="PANTHER" id="PTHR30337">
    <property type="entry name" value="COMPONENT OF ATP-DEPENDENT DSDNA EXONUCLEASE"/>
    <property type="match status" value="1"/>
</dbReference>
<evidence type="ECO:0000259" key="9">
    <source>
        <dbReference type="Pfam" id="PF12320"/>
    </source>
</evidence>
<dbReference type="GO" id="GO:0008408">
    <property type="term" value="F:3'-5' exonuclease activity"/>
    <property type="evidence" value="ECO:0007669"/>
    <property type="project" value="InterPro"/>
</dbReference>
<dbReference type="CDD" id="cd00840">
    <property type="entry name" value="MPP_Mre11_N"/>
    <property type="match status" value="1"/>
</dbReference>
<accession>F3ZTF6</accession>
<evidence type="ECO:0000256" key="5">
    <source>
        <dbReference type="ARBA" id="ARBA00022801"/>
    </source>
</evidence>
<keyword evidence="11" id="KW-1185">Reference proteome</keyword>
<dbReference type="Pfam" id="PF00149">
    <property type="entry name" value="Metallophos"/>
    <property type="match status" value="1"/>
</dbReference>
<dbReference type="PANTHER" id="PTHR30337:SF0">
    <property type="entry name" value="NUCLEASE SBCCD SUBUNIT D"/>
    <property type="match status" value="1"/>
</dbReference>
<dbReference type="InterPro" id="IPR050535">
    <property type="entry name" value="DNA_Repair-Maintenance_Comp"/>
</dbReference>
<evidence type="ECO:0000256" key="7">
    <source>
        <dbReference type="RuleBase" id="RU363069"/>
    </source>
</evidence>
<feature type="domain" description="Nuclease SbcCD subunit D C-terminal" evidence="9">
    <location>
        <begin position="285"/>
        <end position="385"/>
    </location>
</feature>
<feature type="domain" description="Calcineurin-like phosphoesterase" evidence="8">
    <location>
        <begin position="3"/>
        <end position="231"/>
    </location>
</feature>
<evidence type="ECO:0000256" key="1">
    <source>
        <dbReference type="ARBA" id="ARBA00010555"/>
    </source>
</evidence>
<dbReference type="EMBL" id="CM001167">
    <property type="protein sequence ID" value="EGJ71046.1"/>
    <property type="molecule type" value="Genomic_DNA"/>
</dbReference>
<dbReference type="AlphaFoldDB" id="F3ZTF6"/>
<dbReference type="Gene3D" id="3.60.21.10">
    <property type="match status" value="1"/>
</dbReference>
<keyword evidence="4 7" id="KW-0540">Nuclease</keyword>
<dbReference type="InterPro" id="IPR029052">
    <property type="entry name" value="Metallo-depent_PP-like"/>
</dbReference>
<name>F3ZTF6_9BACE</name>
<gene>
    <name evidence="7" type="primary">sbcD</name>
    <name evidence="10" type="ORF">Bcop_0833</name>
</gene>
<dbReference type="GO" id="GO:0006260">
    <property type="term" value="P:DNA replication"/>
    <property type="evidence" value="ECO:0007669"/>
    <property type="project" value="UniProtKB-KW"/>
</dbReference>
<evidence type="ECO:0000313" key="10">
    <source>
        <dbReference type="EMBL" id="EGJ71046.1"/>
    </source>
</evidence>
<dbReference type="Proteomes" id="UP000018439">
    <property type="component" value="Chromosome"/>
</dbReference>
<dbReference type="HOGENOM" id="CLU_038045_2_1_10"/>
<evidence type="ECO:0000259" key="8">
    <source>
        <dbReference type="Pfam" id="PF00149"/>
    </source>
</evidence>
<dbReference type="STRING" id="679937.Bcop_0833"/>
<keyword evidence="7" id="KW-0235">DNA replication</keyword>
<evidence type="ECO:0000256" key="3">
    <source>
        <dbReference type="ARBA" id="ARBA00013365"/>
    </source>
</evidence>
<keyword evidence="7" id="KW-0255">Endonuclease</keyword>
<comment type="subunit">
    <text evidence="2 7">Heterodimer of SbcC and SbcD.</text>
</comment>
<sequence>MISILHTADWHLGQTFFSYDRVKEHTHFLDWLKQTILKEDIDVLLISGDIFDVSNPSAQAQNQFYRFIQEITTLKNNIQIVVTAGNHDSASRLEAPLPLVQDKNTFIKGLVPKVNSEIDYDQLIIPLYNQQKEIEGFCLAVPFLRQGDYPKVDSENPHAAGIQELYMQLIQRVNEKRREDQSVVAMGHLQAIGSDIAKNDYSEKLIIGGLESVSPNLFKDINYTALGHIHKAQKLAGCEHIRYSGSPLPMSFAEKYYKHGVVKVVLDKGKTVSIDKIEYSPLVKLISIPDKGAALPQDVLDSLSNLPIARDGDDTSLYPYLEVRVLLEEPEPMLVQKISVALEDKAVRLTRIPNEYRTKNVITQEYDSLDGLQSLEPIDLAKKVFLDTYKVDMSDSLLELFQEVYYKIEEEEK</sequence>
<comment type="function">
    <text evidence="7">SbcCD cleaves DNA hairpin structures. These structures can inhibit DNA replication and are intermediates in certain DNA recombination reactions. The complex acts as a 3'-&gt;5' double strand exonuclease that can open hairpins. It also has a 5' single-strand endonuclease activity.</text>
</comment>
<evidence type="ECO:0000256" key="2">
    <source>
        <dbReference type="ARBA" id="ARBA00011322"/>
    </source>
</evidence>
<dbReference type="GO" id="GO:0006310">
    <property type="term" value="P:DNA recombination"/>
    <property type="evidence" value="ECO:0007669"/>
    <property type="project" value="UniProtKB-KW"/>
</dbReference>
<dbReference type="InterPro" id="IPR004593">
    <property type="entry name" value="SbcD"/>
</dbReference>
<keyword evidence="5 7" id="KW-0378">Hydrolase</keyword>
<dbReference type="SUPFAM" id="SSF56300">
    <property type="entry name" value="Metallo-dependent phosphatases"/>
    <property type="match status" value="1"/>
</dbReference>
<reference evidence="10 11" key="1">
    <citation type="journal article" date="2011" name="Stand. Genomic Sci.">
        <title>Non-contiguous finished genome sequence of Bacteroides coprosuis type strain (PC139).</title>
        <authorList>
            <person name="Land M."/>
            <person name="Held B."/>
            <person name="Gronow S."/>
            <person name="Abt B."/>
            <person name="Lucas S."/>
            <person name="Del Rio T.G."/>
            <person name="Nolan M."/>
            <person name="Tice H."/>
            <person name="Cheng J.F."/>
            <person name="Pitluck S."/>
            <person name="Liolios K."/>
            <person name="Pagani I."/>
            <person name="Ivanova N."/>
            <person name="Mavromatis K."/>
            <person name="Mikhailova N."/>
            <person name="Pati A."/>
            <person name="Tapia R."/>
            <person name="Han C."/>
            <person name="Goodwin L."/>
            <person name="Chen A."/>
            <person name="Palaniappan K."/>
            <person name="Hauser L."/>
            <person name="Brambilla E.M."/>
            <person name="Rohde M."/>
            <person name="Goker M."/>
            <person name="Detter J.C."/>
            <person name="Woyke T."/>
            <person name="Bristow J."/>
            <person name="Eisen J.A."/>
            <person name="Markowitz V."/>
            <person name="Hugenholtz P."/>
            <person name="Kyrpides N.C."/>
            <person name="Klenk H.P."/>
            <person name="Lapidus A."/>
        </authorList>
    </citation>
    <scope>NUCLEOTIDE SEQUENCE</scope>
    <source>
        <strain evidence="10 11">DSM 18011</strain>
    </source>
</reference>
<dbReference type="InterPro" id="IPR004843">
    <property type="entry name" value="Calcineurin-like_PHP"/>
</dbReference>
<evidence type="ECO:0000256" key="6">
    <source>
        <dbReference type="ARBA" id="ARBA00022839"/>
    </source>
</evidence>
<dbReference type="GO" id="GO:0004519">
    <property type="term" value="F:endonuclease activity"/>
    <property type="evidence" value="ECO:0007669"/>
    <property type="project" value="UniProtKB-KW"/>
</dbReference>
<organism evidence="10 11">
    <name type="scientific">Bacteroides coprosuis DSM 18011</name>
    <dbReference type="NCBI Taxonomy" id="679937"/>
    <lineage>
        <taxon>Bacteria</taxon>
        <taxon>Pseudomonadati</taxon>
        <taxon>Bacteroidota</taxon>
        <taxon>Bacteroidia</taxon>
        <taxon>Bacteroidales</taxon>
        <taxon>Bacteroidaceae</taxon>
        <taxon>Bacteroides</taxon>
    </lineage>
</organism>
<proteinExistence type="inferred from homology"/>
<protein>
    <recommendedName>
        <fullName evidence="3 7">Nuclease SbcCD subunit D</fullName>
    </recommendedName>
</protein>
<dbReference type="NCBIfam" id="TIGR00619">
    <property type="entry name" value="sbcd"/>
    <property type="match status" value="1"/>
</dbReference>
<dbReference type="InterPro" id="IPR026843">
    <property type="entry name" value="SbcD_C"/>
</dbReference>
<dbReference type="OrthoDB" id="9773856at2"/>
<keyword evidence="7" id="KW-0233">DNA recombination</keyword>
<dbReference type="eggNOG" id="COG0420">
    <property type="taxonomic scope" value="Bacteria"/>
</dbReference>
<keyword evidence="6 7" id="KW-0269">Exonuclease</keyword>
<dbReference type="Pfam" id="PF12320">
    <property type="entry name" value="SbcD_C"/>
    <property type="match status" value="1"/>
</dbReference>